<dbReference type="Pfam" id="PF20674">
    <property type="entry name" value="SpaA_3"/>
    <property type="match status" value="2"/>
</dbReference>
<organism evidence="4 5">
    <name type="scientific">Alteraurantiacibacter palmitatis</name>
    <dbReference type="NCBI Taxonomy" id="2054628"/>
    <lineage>
        <taxon>Bacteria</taxon>
        <taxon>Pseudomonadati</taxon>
        <taxon>Pseudomonadota</taxon>
        <taxon>Alphaproteobacteria</taxon>
        <taxon>Sphingomonadales</taxon>
        <taxon>Erythrobacteraceae</taxon>
        <taxon>Alteraurantiacibacter</taxon>
    </lineage>
</organism>
<dbReference type="Proteomes" id="UP001595456">
    <property type="component" value="Unassembled WGS sequence"/>
</dbReference>
<feature type="signal peptide" evidence="1">
    <location>
        <begin position="1"/>
        <end position="33"/>
    </location>
</feature>
<accession>A0ABV7E4U5</accession>
<feature type="domain" description="SpaA-like prealbumin fold" evidence="3">
    <location>
        <begin position="243"/>
        <end position="359"/>
    </location>
</feature>
<reference evidence="5" key="1">
    <citation type="journal article" date="2019" name="Int. J. Syst. Evol. Microbiol.">
        <title>The Global Catalogue of Microorganisms (GCM) 10K type strain sequencing project: providing services to taxonomists for standard genome sequencing and annotation.</title>
        <authorList>
            <consortium name="The Broad Institute Genomics Platform"/>
            <consortium name="The Broad Institute Genome Sequencing Center for Infectious Disease"/>
            <person name="Wu L."/>
            <person name="Ma J."/>
        </authorList>
    </citation>
    <scope>NUCLEOTIDE SEQUENCE [LARGE SCALE GENOMIC DNA]</scope>
    <source>
        <strain evidence="5">KCTC 52607</strain>
    </source>
</reference>
<keyword evidence="5" id="KW-1185">Reference proteome</keyword>
<evidence type="ECO:0000259" key="2">
    <source>
        <dbReference type="Pfam" id="PF18651"/>
    </source>
</evidence>
<dbReference type="EMBL" id="JBHRST010000009">
    <property type="protein sequence ID" value="MFC3097744.1"/>
    <property type="molecule type" value="Genomic_DNA"/>
</dbReference>
<protein>
    <submittedName>
        <fullName evidence="4">CshA/CshB family fibrillar adhesin-related protein</fullName>
    </submittedName>
</protein>
<dbReference type="RefSeq" id="WP_336925084.1">
    <property type="nucleotide sequence ID" value="NZ_JBANRO010000003.1"/>
</dbReference>
<evidence type="ECO:0000259" key="3">
    <source>
        <dbReference type="Pfam" id="PF20674"/>
    </source>
</evidence>
<evidence type="ECO:0000313" key="5">
    <source>
        <dbReference type="Proteomes" id="UP001595456"/>
    </source>
</evidence>
<proteinExistence type="predicted"/>
<feature type="domain" description="Surface adhesin CshA non-repetitive" evidence="2">
    <location>
        <begin position="52"/>
        <end position="238"/>
    </location>
</feature>
<evidence type="ECO:0000313" key="4">
    <source>
        <dbReference type="EMBL" id="MFC3097744.1"/>
    </source>
</evidence>
<evidence type="ECO:0000256" key="1">
    <source>
        <dbReference type="SAM" id="SignalP"/>
    </source>
</evidence>
<name>A0ABV7E4U5_9SPHN</name>
<keyword evidence="1" id="KW-0732">Signal</keyword>
<comment type="caution">
    <text evidence="4">The sequence shown here is derived from an EMBL/GenBank/DDBJ whole genome shotgun (WGS) entry which is preliminary data.</text>
</comment>
<sequence>MFGPGWKTGFAARLMALIFAVMAGGILSNPAQAQNCQYATSQGPTGPANWQTYCWLDLTNYNNTAARSTSGQNMSYTLPDGTVMTFTLRVSGAAAGAAVSPSWTGAAVGNTAFLGIGGRPIFYQTASGTTTVTFSNIVLTPPSGSQAITSYMFVVGDGESSNGGESIQITTNGGAWQLLDLVGPVSGSTYPTVSGVNTSTATVTGVGGTVGAHIFGSSTPTSVTATMVGSGLQGMMFAVRFASIRLTQQITATRIDAADQFTFDIGAASNGAVLASGTTSGTGLGPFAAAALSSSSALPLRLVQNMASGSVSAQGQYRTLLTCTNAVSSSTILPTNVETVNFNLGALQFGDNVSCVFTSVPRPHLQLSKALATSGRRFATDQFIMRIDQGSTVVATTTTTGTGATVTTGSTALTQVTPGTAYTLYELGAGATALDQYTATMSCTNAWSGSTTPLPTTATATITPQFGDIIRCTITNTRRGNNATLSVTKSSTLLSDPVNGTTVPFHIPGALVRYSLLVQNSGNLPVDNNSVLVIDALPANLRVGTAAAPTFTQGSPTSNLTFNAANDVRYSNAATQPTSFAACTYTPMAAYDPAVRFICINPKGSMAASTGTPRSFTVSFTAQIR</sequence>
<dbReference type="InterPro" id="IPR040683">
    <property type="entry name" value="CshA_NR2"/>
</dbReference>
<dbReference type="Pfam" id="PF18651">
    <property type="entry name" value="CshA_NR2"/>
    <property type="match status" value="1"/>
</dbReference>
<gene>
    <name evidence="4" type="ORF">ACFODU_08005</name>
</gene>
<feature type="chain" id="PRO_5046751895" evidence="1">
    <location>
        <begin position="34"/>
        <end position="625"/>
    </location>
</feature>
<feature type="domain" description="SpaA-like prealbumin fold" evidence="3">
    <location>
        <begin position="365"/>
        <end position="478"/>
    </location>
</feature>
<dbReference type="InterPro" id="IPR048834">
    <property type="entry name" value="SpaA_pre-album"/>
</dbReference>